<keyword evidence="6" id="KW-0804">Transcription</keyword>
<evidence type="ECO:0000256" key="9">
    <source>
        <dbReference type="SAM" id="MobiDB-lite"/>
    </source>
</evidence>
<dbReference type="Pfam" id="PF00989">
    <property type="entry name" value="PAS"/>
    <property type="match status" value="1"/>
</dbReference>
<proteinExistence type="predicted"/>
<dbReference type="GO" id="GO:0005667">
    <property type="term" value="C:transcription regulator complex"/>
    <property type="evidence" value="ECO:0007669"/>
    <property type="project" value="InterPro"/>
</dbReference>
<evidence type="ECO:0000256" key="1">
    <source>
        <dbReference type="ARBA" id="ARBA00004123"/>
    </source>
</evidence>
<dbReference type="InterPro" id="IPR013767">
    <property type="entry name" value="PAS_fold"/>
</dbReference>
<dbReference type="SMART" id="SM00091">
    <property type="entry name" value="PAS"/>
    <property type="match status" value="2"/>
</dbReference>
<evidence type="ECO:0000259" key="11">
    <source>
        <dbReference type="PROSITE" id="PS50888"/>
    </source>
</evidence>
<name>A0A8C2ZQB5_CYCLU</name>
<reference evidence="12" key="1">
    <citation type="submission" date="2025-08" db="UniProtKB">
        <authorList>
            <consortium name="Ensembl"/>
        </authorList>
    </citation>
    <scope>IDENTIFICATION</scope>
</reference>
<dbReference type="PANTHER" id="PTHR23042">
    <property type="entry name" value="CIRCADIAN PROTEIN CLOCK/ARNT/BMAL/PAS"/>
    <property type="match status" value="1"/>
</dbReference>
<evidence type="ECO:0000256" key="2">
    <source>
        <dbReference type="ARBA" id="ARBA00022491"/>
    </source>
</evidence>
<feature type="domain" description="PAS" evidence="10">
    <location>
        <begin position="114"/>
        <end position="186"/>
    </location>
</feature>
<feature type="domain" description="BHLH" evidence="11">
    <location>
        <begin position="43"/>
        <end position="96"/>
    </location>
</feature>
<feature type="region of interest" description="Disordered" evidence="9">
    <location>
        <begin position="572"/>
        <end position="600"/>
    </location>
</feature>
<dbReference type="SUPFAM" id="SSF55785">
    <property type="entry name" value="PYP-like sensor domain (PAS domain)"/>
    <property type="match status" value="2"/>
</dbReference>
<keyword evidence="7" id="KW-0539">Nucleus</keyword>
<dbReference type="InterPro" id="IPR001610">
    <property type="entry name" value="PAC"/>
</dbReference>
<dbReference type="GeneTree" id="ENSGT00940000158198"/>
<feature type="compositionally biased region" description="Low complexity" evidence="9">
    <location>
        <begin position="577"/>
        <end position="588"/>
    </location>
</feature>
<dbReference type="PRINTS" id="PR00785">
    <property type="entry name" value="NCTRNSLOCATR"/>
</dbReference>
<evidence type="ECO:0000256" key="3">
    <source>
        <dbReference type="ARBA" id="ARBA00022737"/>
    </source>
</evidence>
<dbReference type="InterPro" id="IPR036638">
    <property type="entry name" value="HLH_DNA-bd_sf"/>
</dbReference>
<dbReference type="GO" id="GO:0001666">
    <property type="term" value="P:response to hypoxia"/>
    <property type="evidence" value="ECO:0007669"/>
    <property type="project" value="UniProtKB-ARBA"/>
</dbReference>
<dbReference type="GO" id="GO:0003677">
    <property type="term" value="F:DNA binding"/>
    <property type="evidence" value="ECO:0007669"/>
    <property type="project" value="UniProtKB-KW"/>
</dbReference>
<gene>
    <name evidence="12" type="primary">arnt2</name>
</gene>
<evidence type="ECO:0000256" key="5">
    <source>
        <dbReference type="ARBA" id="ARBA00023125"/>
    </source>
</evidence>
<evidence type="ECO:0000256" key="4">
    <source>
        <dbReference type="ARBA" id="ARBA00023015"/>
    </source>
</evidence>
<dbReference type="Ensembl" id="ENSCLMT00005031698.1">
    <property type="protein sequence ID" value="ENSCLMP00005030348.1"/>
    <property type="gene ID" value="ENSCLMG00005009397.1"/>
</dbReference>
<dbReference type="GO" id="GO:0005737">
    <property type="term" value="C:cytoplasm"/>
    <property type="evidence" value="ECO:0007669"/>
    <property type="project" value="InterPro"/>
</dbReference>
<dbReference type="GO" id="GO:0046983">
    <property type="term" value="F:protein dimerization activity"/>
    <property type="evidence" value="ECO:0007669"/>
    <property type="project" value="InterPro"/>
</dbReference>
<evidence type="ECO:0000259" key="10">
    <source>
        <dbReference type="PROSITE" id="PS50112"/>
    </source>
</evidence>
<reference evidence="12" key="2">
    <citation type="submission" date="2025-09" db="UniProtKB">
        <authorList>
            <consortium name="Ensembl"/>
        </authorList>
    </citation>
    <scope>IDENTIFICATION</scope>
</reference>
<evidence type="ECO:0000256" key="8">
    <source>
        <dbReference type="ARBA" id="ARBA00071057"/>
    </source>
</evidence>
<dbReference type="InterPro" id="IPR001067">
    <property type="entry name" value="Nuc_translocat"/>
</dbReference>
<dbReference type="InterPro" id="IPR050933">
    <property type="entry name" value="Circadian_TF"/>
</dbReference>
<dbReference type="Pfam" id="PF00010">
    <property type="entry name" value="HLH"/>
    <property type="match status" value="1"/>
</dbReference>
<evidence type="ECO:0000313" key="12">
    <source>
        <dbReference type="Ensembl" id="ENSCLMP00005030348.1"/>
    </source>
</evidence>
<dbReference type="Proteomes" id="UP000694565">
    <property type="component" value="Unplaced"/>
</dbReference>
<dbReference type="AlphaFoldDB" id="A0A8C2ZQB5"/>
<protein>
    <recommendedName>
        <fullName evidence="8">Aryl hydrocarbon receptor nuclear translocator 2</fullName>
    </recommendedName>
</protein>
<dbReference type="GO" id="GO:0045893">
    <property type="term" value="P:positive regulation of DNA-templated transcription"/>
    <property type="evidence" value="ECO:0007669"/>
    <property type="project" value="UniProtKB-ARBA"/>
</dbReference>
<dbReference type="InterPro" id="IPR035965">
    <property type="entry name" value="PAS-like_dom_sf"/>
</dbReference>
<keyword evidence="5" id="KW-0238">DNA-binding</keyword>
<dbReference type="FunFam" id="3.30.450.20:FF:000003">
    <property type="entry name" value="Aryl hydrocarbon receptor nuclear translocator 2"/>
    <property type="match status" value="1"/>
</dbReference>
<keyword evidence="13" id="KW-1185">Reference proteome</keyword>
<dbReference type="CDD" id="cd00130">
    <property type="entry name" value="PAS"/>
    <property type="match status" value="2"/>
</dbReference>
<dbReference type="Gene3D" id="4.10.280.10">
    <property type="entry name" value="Helix-loop-helix DNA-binding domain"/>
    <property type="match status" value="1"/>
</dbReference>
<keyword evidence="2" id="KW-0678">Repressor</keyword>
<dbReference type="NCBIfam" id="TIGR00229">
    <property type="entry name" value="sensory_box"/>
    <property type="match status" value="1"/>
</dbReference>
<dbReference type="GO" id="GO:0005634">
    <property type="term" value="C:nucleus"/>
    <property type="evidence" value="ECO:0007669"/>
    <property type="project" value="UniProtKB-SubCell"/>
</dbReference>
<dbReference type="PROSITE" id="PS50888">
    <property type="entry name" value="BHLH"/>
    <property type="match status" value="1"/>
</dbReference>
<feature type="compositionally biased region" description="Polar residues" evidence="9">
    <location>
        <begin position="589"/>
        <end position="600"/>
    </location>
</feature>
<dbReference type="FunFam" id="3.30.450.20:FF:000020">
    <property type="entry name" value="Aryl hydrocarbon receptor nuclear translocator 2"/>
    <property type="match status" value="1"/>
</dbReference>
<dbReference type="Gene3D" id="3.30.450.20">
    <property type="entry name" value="PAS domain"/>
    <property type="match status" value="2"/>
</dbReference>
<dbReference type="SMART" id="SM00086">
    <property type="entry name" value="PAC"/>
    <property type="match status" value="1"/>
</dbReference>
<keyword evidence="3" id="KW-0677">Repeat</keyword>
<dbReference type="FunFam" id="4.10.280.10:FF:000011">
    <property type="entry name" value="Aryl hydrocarbon receptor nuclear translocator 2"/>
    <property type="match status" value="1"/>
</dbReference>
<dbReference type="CDD" id="cd18947">
    <property type="entry name" value="bHLH-PAS_ARNT"/>
    <property type="match status" value="1"/>
</dbReference>
<organism evidence="12 13">
    <name type="scientific">Cyclopterus lumpus</name>
    <name type="common">Lumpsucker</name>
    <dbReference type="NCBI Taxonomy" id="8103"/>
    <lineage>
        <taxon>Eukaryota</taxon>
        <taxon>Metazoa</taxon>
        <taxon>Chordata</taxon>
        <taxon>Craniata</taxon>
        <taxon>Vertebrata</taxon>
        <taxon>Euteleostomi</taxon>
        <taxon>Actinopterygii</taxon>
        <taxon>Neopterygii</taxon>
        <taxon>Teleostei</taxon>
        <taxon>Neoteleostei</taxon>
        <taxon>Acanthomorphata</taxon>
        <taxon>Eupercaria</taxon>
        <taxon>Perciformes</taxon>
        <taxon>Cottioidei</taxon>
        <taxon>Cottales</taxon>
        <taxon>Cyclopteridae</taxon>
        <taxon>Cyclopterus</taxon>
    </lineage>
</organism>
<evidence type="ECO:0000256" key="6">
    <source>
        <dbReference type="ARBA" id="ARBA00023163"/>
    </source>
</evidence>
<dbReference type="SMART" id="SM00353">
    <property type="entry name" value="HLH"/>
    <property type="match status" value="1"/>
</dbReference>
<accession>A0A8C2ZQB5</accession>
<dbReference type="InterPro" id="IPR000014">
    <property type="entry name" value="PAS"/>
</dbReference>
<comment type="subcellular location">
    <subcellularLocation>
        <location evidence="1">Nucleus</location>
    </subcellularLocation>
</comment>
<dbReference type="PROSITE" id="PS50112">
    <property type="entry name" value="PAS"/>
    <property type="match status" value="2"/>
</dbReference>
<evidence type="ECO:0000256" key="7">
    <source>
        <dbReference type="ARBA" id="ARBA00023242"/>
    </source>
</evidence>
<evidence type="ECO:0000313" key="13">
    <source>
        <dbReference type="Proteomes" id="UP000694565"/>
    </source>
</evidence>
<feature type="domain" description="PAS" evidence="10">
    <location>
        <begin position="322"/>
        <end position="373"/>
    </location>
</feature>
<dbReference type="SUPFAM" id="SSF47459">
    <property type="entry name" value="HLH, helix-loop-helix DNA-binding domain"/>
    <property type="match status" value="1"/>
</dbReference>
<dbReference type="GO" id="GO:0003700">
    <property type="term" value="F:DNA-binding transcription factor activity"/>
    <property type="evidence" value="ECO:0007669"/>
    <property type="project" value="InterPro"/>
</dbReference>
<sequence length="637" mass="71137">MKTNTGADHSEKNVMHQSALCLPMFFPSVFEPSNHLSNGSFLCFRENHSEIERRRRNKMTQYITELSDMVPTCSALARKPDKLTILRMAVSHMKSMRGTGNTSTDGAYKPSFLTEQELKHLILEAADGFLFVVAAETGRVIYVSDSVAPVLNHPQSEWFGSTLYEQVHPDDVDKLREQLSTSENSMTGRILDLKTGTVKKEGQQSSMRMCMGSRRSFICRMRCGTAPLDHISLNRLSNMRKRYRNGLGPSKEGEAQYSVVHCTGYIKAWPPAGMTIPEEDTEAGQTGKYCLVAIGRLQVTSSPVSMDMNGLSVPTEFLSRHNSDGVITFVDPRCINVIGYQPQDLLGKDILEFCHPEDQSHLRESFQQVVKLKGQVLSVMYRFRMKNREWMLIRTSSFTFQNPYSDEIEYIICTNTNVKQLQQQQQAELEVHQRDGLTAYDLSQVPVASVSSGVHETGKNIDKTEVLFSQERDPRFAEMYTGIAGCTTDTHINRHLAATLVLIVAALASCCLSLCSSYNVFVSSVIHVPGVNDIQPSGSTNQNLAQISRQLNPGQVACTTISSQSGAQFQGRPSEVWSQWQNQHHSQQAGEQHTHPNSSQTEVFQDMLPMAGDPTQGTANYNIEDFADLGMFPPFSE</sequence>
<keyword evidence="4" id="KW-0805">Transcription regulation</keyword>
<dbReference type="Pfam" id="PF14598">
    <property type="entry name" value="PAS_11"/>
    <property type="match status" value="1"/>
</dbReference>
<dbReference type="InterPro" id="IPR011598">
    <property type="entry name" value="bHLH_dom"/>
</dbReference>